<feature type="signal peptide" evidence="1">
    <location>
        <begin position="1"/>
        <end position="16"/>
    </location>
</feature>
<keyword evidence="1" id="KW-0732">Signal</keyword>
<proteinExistence type="predicted"/>
<evidence type="ECO:0000256" key="1">
    <source>
        <dbReference type="SAM" id="SignalP"/>
    </source>
</evidence>
<feature type="non-terminal residue" evidence="2">
    <location>
        <position position="97"/>
    </location>
</feature>
<reference evidence="2 3" key="1">
    <citation type="submission" date="2013-11" db="EMBL/GenBank/DDBJ databases">
        <title>Genome sequencing of Stegodyphus mimosarum.</title>
        <authorList>
            <person name="Bechsgaard J."/>
        </authorList>
    </citation>
    <scope>NUCLEOTIDE SEQUENCE [LARGE SCALE GENOMIC DNA]</scope>
</reference>
<sequence length="97" mass="10461">MIKIAVFLMVLGTALAGDLLFGSDLALPVHPIRSLGYYGYPIRTLGLPGISSGYRDISSGYRDISSGFRDVSSGFTDISPGYFGSFGLINPFYRTLI</sequence>
<protein>
    <submittedName>
        <fullName evidence="2">Uncharacterized protein</fullName>
    </submittedName>
</protein>
<dbReference type="EMBL" id="KK115464">
    <property type="protein sequence ID" value="KFM65164.1"/>
    <property type="molecule type" value="Genomic_DNA"/>
</dbReference>
<keyword evidence="3" id="KW-1185">Reference proteome</keyword>
<gene>
    <name evidence="2" type="ORF">X975_03958</name>
</gene>
<name>A0A087TJ75_STEMI</name>
<dbReference type="Proteomes" id="UP000054359">
    <property type="component" value="Unassembled WGS sequence"/>
</dbReference>
<organism evidence="2 3">
    <name type="scientific">Stegodyphus mimosarum</name>
    <name type="common">African social velvet spider</name>
    <dbReference type="NCBI Taxonomy" id="407821"/>
    <lineage>
        <taxon>Eukaryota</taxon>
        <taxon>Metazoa</taxon>
        <taxon>Ecdysozoa</taxon>
        <taxon>Arthropoda</taxon>
        <taxon>Chelicerata</taxon>
        <taxon>Arachnida</taxon>
        <taxon>Araneae</taxon>
        <taxon>Araneomorphae</taxon>
        <taxon>Entelegynae</taxon>
        <taxon>Eresoidea</taxon>
        <taxon>Eresidae</taxon>
        <taxon>Stegodyphus</taxon>
    </lineage>
</organism>
<evidence type="ECO:0000313" key="3">
    <source>
        <dbReference type="Proteomes" id="UP000054359"/>
    </source>
</evidence>
<feature type="chain" id="PRO_5001829692" evidence="1">
    <location>
        <begin position="17"/>
        <end position="97"/>
    </location>
</feature>
<dbReference type="AlphaFoldDB" id="A0A087TJ75"/>
<accession>A0A087TJ75</accession>
<evidence type="ECO:0000313" key="2">
    <source>
        <dbReference type="EMBL" id="KFM65164.1"/>
    </source>
</evidence>
<dbReference type="OrthoDB" id="10587569at2759"/>